<reference evidence="1" key="1">
    <citation type="journal article" date="2014" name="Int. J. Syst. Evol. Microbiol.">
        <title>Complete genome sequence of Corynebacterium casei LMG S-19264T (=DSM 44701T), isolated from a smear-ripened cheese.</title>
        <authorList>
            <consortium name="US DOE Joint Genome Institute (JGI-PGF)"/>
            <person name="Walter F."/>
            <person name="Albersmeier A."/>
            <person name="Kalinowski J."/>
            <person name="Ruckert C."/>
        </authorList>
    </citation>
    <scope>NUCLEOTIDE SEQUENCE</scope>
    <source>
        <strain evidence="1">CGMCC 1.7081</strain>
    </source>
</reference>
<comment type="caution">
    <text evidence="1">The sequence shown here is derived from an EMBL/GenBank/DDBJ whole genome shotgun (WGS) entry which is preliminary data.</text>
</comment>
<reference evidence="1" key="2">
    <citation type="submission" date="2020-09" db="EMBL/GenBank/DDBJ databases">
        <authorList>
            <person name="Sun Q."/>
            <person name="Zhou Y."/>
        </authorList>
    </citation>
    <scope>NUCLEOTIDE SEQUENCE</scope>
    <source>
        <strain evidence="1">CGMCC 1.7081</strain>
    </source>
</reference>
<evidence type="ECO:0000313" key="2">
    <source>
        <dbReference type="Proteomes" id="UP000611500"/>
    </source>
</evidence>
<dbReference type="AlphaFoldDB" id="A0A8J3H668"/>
<accession>A0A8J3H668</accession>
<name>A0A8J3H668_9RHOB</name>
<dbReference type="RefSeq" id="WP_028093746.1">
    <property type="nucleotide sequence ID" value="NZ_BNAP01000007.1"/>
</dbReference>
<evidence type="ECO:0000313" key="1">
    <source>
        <dbReference type="EMBL" id="GHG90442.1"/>
    </source>
</evidence>
<proteinExistence type="predicted"/>
<gene>
    <name evidence="1" type="ORF">GCM10010961_20800</name>
</gene>
<dbReference type="Proteomes" id="UP000611500">
    <property type="component" value="Unassembled WGS sequence"/>
</dbReference>
<organism evidence="1 2">
    <name type="scientific">Pseudodonghicola xiamenensis</name>
    <dbReference type="NCBI Taxonomy" id="337702"/>
    <lineage>
        <taxon>Bacteria</taxon>
        <taxon>Pseudomonadati</taxon>
        <taxon>Pseudomonadota</taxon>
        <taxon>Alphaproteobacteria</taxon>
        <taxon>Rhodobacterales</taxon>
        <taxon>Paracoccaceae</taxon>
        <taxon>Pseudodonghicola</taxon>
    </lineage>
</organism>
<dbReference type="EMBL" id="BNAP01000007">
    <property type="protein sequence ID" value="GHG90442.1"/>
    <property type="molecule type" value="Genomic_DNA"/>
</dbReference>
<keyword evidence="2" id="KW-1185">Reference proteome</keyword>
<protein>
    <submittedName>
        <fullName evidence="1">Uncharacterized protein</fullName>
    </submittedName>
</protein>
<sequence>MTVPAGIGHNGGPSMETGRLLRTHQWRAAQRALMPNAIPKLVLQMRLKRAAELGMDYKTYARVRQFSGQDIVGLLFSSNALRILGYDARMPASREEKLQAVRAAQKLALVQPPLSPEAVLLRNPVLDAVGPAPRFTDSWAQARARIEAVIRDRKLSGAQVLVIGEAPLEQEWMAAGRAAAYLPAGEYFMQTV</sequence>